<dbReference type="EMBL" id="KB007982">
    <property type="protein sequence ID" value="ELR16843.1"/>
    <property type="molecule type" value="Genomic_DNA"/>
</dbReference>
<evidence type="ECO:0000256" key="3">
    <source>
        <dbReference type="SAM" id="SignalP"/>
    </source>
</evidence>
<dbReference type="Proteomes" id="UP000011083">
    <property type="component" value="Unassembled WGS sequence"/>
</dbReference>
<keyword evidence="3" id="KW-0732">Signal</keyword>
<organism evidence="4 5">
    <name type="scientific">Acanthamoeba castellanii (strain ATCC 30010 / Neff)</name>
    <dbReference type="NCBI Taxonomy" id="1257118"/>
    <lineage>
        <taxon>Eukaryota</taxon>
        <taxon>Amoebozoa</taxon>
        <taxon>Discosea</taxon>
        <taxon>Longamoebia</taxon>
        <taxon>Centramoebida</taxon>
        <taxon>Acanthamoebidae</taxon>
        <taxon>Acanthamoeba</taxon>
    </lineage>
</organism>
<keyword evidence="2" id="KW-0812">Transmembrane</keyword>
<evidence type="ECO:0000256" key="2">
    <source>
        <dbReference type="SAM" id="Phobius"/>
    </source>
</evidence>
<feature type="compositionally biased region" description="Gly residues" evidence="1">
    <location>
        <begin position="779"/>
        <end position="788"/>
    </location>
</feature>
<dbReference type="AlphaFoldDB" id="L8GW63"/>
<accession>L8GW63</accession>
<dbReference type="VEuPathDB" id="AmoebaDB:ACA1_383770"/>
<feature type="signal peptide" evidence="3">
    <location>
        <begin position="1"/>
        <end position="23"/>
    </location>
</feature>
<gene>
    <name evidence="4" type="ORF">ACA1_383770</name>
</gene>
<protein>
    <recommendedName>
        <fullName evidence="6">Peptidase M12B domain-containing protein</fullName>
    </recommendedName>
</protein>
<dbReference type="GeneID" id="14917468"/>
<sequence>MAQKTSRLSAALIILQVLFVAQGVWPSCGVAVGGGGNGDLSKGPWAGGPEPGTLGLSYPAPWFQPTINGAPMSQTLGSMDPVVDLSQSSVTGPGVYTSIGPLARTAKIYTYVANADAGGVGVLQTGMPTICPREDPFFGALEVAMSEDDNTYRVGVKFNNYIKVIKFANDNSIISEFKVNTLGLQDYKNRGATLACNSTCLSIHACHSKTRGTGISTELWGLVAHANTAAVVIKVLDRVWFQLYSDDGTLLQNVNLNLWGYPQSNVLSEPGKLAYGYANYANAYSGGGFPYKVYYAYYHATEGGCDHQGEQLIIIDPTNWKACAAGRPNWKTATSATDVAVALAWAGSHSFARRLVKVKTGWSLGGDIIALAVLDYPYQRSPQHPGKGGIELLGPHNGQVASTYWFPDGWTQTLMGDWVYPEGGWNRSSALPEYLILGSYSQQYCPTYLTNGACGGFTAWFVVVRGNHADVDNKPVVYRKQMTPDTASNIDIIATHLARVGVDRYLYAWTKRTRSPASGGCVGVPSLIQNYMAIIDGLGNFISPIEEVTNLFTWSHMTEFRSNANGDVFWVQSWLQHASDTASGNVAGAPRYSRDMSEDTNKIYIVRMNGLATANTSPSASPTISGLPSLDNAYGISHEIGHTFGHAHALRHALRHALHISVALGHPLAVGDPVGNAHNVDHPLRHADPVAHLLADTLGLAFAGLAVTHTVDHAPPVAHAVDHAHPVAHADIDPYAIPISQPDGHARHPDPNALAVALPIDHAQRVRHASPTSSPGSGVASGGDGEGITSGSSGDDVGVAAGVAVPISIIAAIGIAAFVLFLVYRFRRHRLPDSTPLHDNIALQHVNSMYSPQATGFRADL</sequence>
<keyword evidence="5" id="KW-1185">Reference proteome</keyword>
<name>L8GW63_ACACF</name>
<evidence type="ECO:0008006" key="6">
    <source>
        <dbReference type="Google" id="ProtNLM"/>
    </source>
</evidence>
<feature type="transmembrane region" description="Helical" evidence="2">
    <location>
        <begin position="799"/>
        <end position="824"/>
    </location>
</feature>
<dbReference type="KEGG" id="acan:ACA1_383770"/>
<evidence type="ECO:0000256" key="1">
    <source>
        <dbReference type="SAM" id="MobiDB-lite"/>
    </source>
</evidence>
<evidence type="ECO:0000313" key="4">
    <source>
        <dbReference type="EMBL" id="ELR16843.1"/>
    </source>
</evidence>
<keyword evidence="2" id="KW-1133">Transmembrane helix</keyword>
<proteinExistence type="predicted"/>
<dbReference type="RefSeq" id="XP_004338856.1">
    <property type="nucleotide sequence ID" value="XM_004338808.1"/>
</dbReference>
<feature type="region of interest" description="Disordered" evidence="1">
    <location>
        <begin position="765"/>
        <end position="791"/>
    </location>
</feature>
<evidence type="ECO:0000313" key="5">
    <source>
        <dbReference type="Proteomes" id="UP000011083"/>
    </source>
</evidence>
<reference evidence="4 5" key="1">
    <citation type="journal article" date="2013" name="Genome Biol.">
        <title>Genome of Acanthamoeba castellanii highlights extensive lateral gene transfer and early evolution of tyrosine kinase signaling.</title>
        <authorList>
            <person name="Clarke M."/>
            <person name="Lohan A.J."/>
            <person name="Liu B."/>
            <person name="Lagkouvardos I."/>
            <person name="Roy S."/>
            <person name="Zafar N."/>
            <person name="Bertelli C."/>
            <person name="Schilde C."/>
            <person name="Kianianmomeni A."/>
            <person name="Burglin T.R."/>
            <person name="Frech C."/>
            <person name="Turcotte B."/>
            <person name="Kopec K.O."/>
            <person name="Synnott J.M."/>
            <person name="Choo C."/>
            <person name="Paponov I."/>
            <person name="Finkler A."/>
            <person name="Soon Heng Tan C."/>
            <person name="Hutchins A.P."/>
            <person name="Weinmeier T."/>
            <person name="Rattei T."/>
            <person name="Chu J.S."/>
            <person name="Gimenez G."/>
            <person name="Irimia M."/>
            <person name="Rigden D.J."/>
            <person name="Fitzpatrick D.A."/>
            <person name="Lorenzo-Morales J."/>
            <person name="Bateman A."/>
            <person name="Chiu C.H."/>
            <person name="Tang P."/>
            <person name="Hegemann P."/>
            <person name="Fromm H."/>
            <person name="Raoult D."/>
            <person name="Greub G."/>
            <person name="Miranda-Saavedra D."/>
            <person name="Chen N."/>
            <person name="Nash P."/>
            <person name="Ginger M.L."/>
            <person name="Horn M."/>
            <person name="Schaap P."/>
            <person name="Caler L."/>
            <person name="Loftus B."/>
        </authorList>
    </citation>
    <scope>NUCLEOTIDE SEQUENCE [LARGE SCALE GENOMIC DNA]</scope>
    <source>
        <strain evidence="4 5">Neff</strain>
    </source>
</reference>
<feature type="chain" id="PRO_5003990146" description="Peptidase M12B domain-containing protein" evidence="3">
    <location>
        <begin position="24"/>
        <end position="861"/>
    </location>
</feature>
<keyword evidence="2" id="KW-0472">Membrane</keyword>